<evidence type="ECO:0000313" key="2">
    <source>
        <dbReference type="Proteomes" id="UP000003452"/>
    </source>
</evidence>
<comment type="caution">
    <text evidence="1">The sequence shown here is derived from an EMBL/GenBank/DDBJ whole genome shotgun (WGS) entry which is preliminary data.</text>
</comment>
<gene>
    <name evidence="1" type="ORF">BACPLE_02821</name>
</gene>
<dbReference type="HOGENOM" id="CLU_3058667_0_0_10"/>
<dbReference type="EMBL" id="ABQC02000023">
    <property type="protein sequence ID" value="EDY94420.1"/>
    <property type="molecule type" value="Genomic_DNA"/>
</dbReference>
<proteinExistence type="predicted"/>
<protein>
    <submittedName>
        <fullName evidence="1">Uncharacterized protein</fullName>
    </submittedName>
</protein>
<dbReference type="AlphaFoldDB" id="B5D1H7"/>
<sequence length="53" mass="6385">MSPQCYDKGKKNYQIEKIHVQRFDCHEISQILIKSTTNIFDFPTNTVYLYTHF</sequence>
<reference evidence="1 2" key="2">
    <citation type="submission" date="2008-08" db="EMBL/GenBank/DDBJ databases">
        <authorList>
            <person name="Fulton L."/>
            <person name="Clifton S."/>
            <person name="Fulton B."/>
            <person name="Xu J."/>
            <person name="Minx P."/>
            <person name="Pepin K.H."/>
            <person name="Johnson M."/>
            <person name="Thiruvilangam P."/>
            <person name="Bhonagiri V."/>
            <person name="Nash W.E."/>
            <person name="Mardis E.R."/>
            <person name="Wilson R.K."/>
        </authorList>
    </citation>
    <scope>NUCLEOTIDE SEQUENCE [LARGE SCALE GENOMIC DNA]</scope>
    <source>
        <strain evidence="2">DSM 17135 / JCM 12973 / M2</strain>
    </source>
</reference>
<dbReference type="Proteomes" id="UP000003452">
    <property type="component" value="Unassembled WGS sequence"/>
</dbReference>
<name>B5D1H7_PHOPM</name>
<evidence type="ECO:0000313" key="1">
    <source>
        <dbReference type="EMBL" id="EDY94420.1"/>
    </source>
</evidence>
<reference evidence="1 2" key="1">
    <citation type="submission" date="2008-08" db="EMBL/GenBank/DDBJ databases">
        <title>Draft genome sequence of Bacteroides plebeius (DSM 17135).</title>
        <authorList>
            <person name="Sudarsanam P."/>
            <person name="Ley R."/>
            <person name="Guruge J."/>
            <person name="Turnbaugh P.J."/>
            <person name="Mahowald M."/>
            <person name="Liep D."/>
            <person name="Gordon J."/>
        </authorList>
    </citation>
    <scope>NUCLEOTIDE SEQUENCE [LARGE SCALE GENOMIC DNA]</scope>
    <source>
        <strain evidence="2">DSM 17135 / JCM 12973 / M2</strain>
    </source>
</reference>
<organism evidence="1 2">
    <name type="scientific">Phocaeicola plebeius (strain DSM 17135 / JCM 12973 / CCUG 54634 / M2)</name>
    <name type="common">Bacteroides plebeius</name>
    <dbReference type="NCBI Taxonomy" id="484018"/>
    <lineage>
        <taxon>Bacteria</taxon>
        <taxon>Pseudomonadati</taxon>
        <taxon>Bacteroidota</taxon>
        <taxon>Bacteroidia</taxon>
        <taxon>Bacteroidales</taxon>
        <taxon>Bacteroidaceae</taxon>
        <taxon>Phocaeicola</taxon>
    </lineage>
</organism>
<accession>B5D1H7</accession>